<keyword evidence="3" id="KW-1185">Reference proteome</keyword>
<feature type="transmembrane region" description="Helical" evidence="1">
    <location>
        <begin position="36"/>
        <end position="54"/>
    </location>
</feature>
<dbReference type="Proteomes" id="UP000236584">
    <property type="component" value="Chromosome"/>
</dbReference>
<evidence type="ECO:0000313" key="3">
    <source>
        <dbReference type="Proteomes" id="UP000236584"/>
    </source>
</evidence>
<dbReference type="EMBL" id="CP026309">
    <property type="protein sequence ID" value="AUV82256.1"/>
    <property type="molecule type" value="Genomic_DNA"/>
</dbReference>
<proteinExistence type="predicted"/>
<name>A0A2I8VK00_9EURY</name>
<dbReference type="RefSeq" id="WP_103425945.1">
    <property type="nucleotide sequence ID" value="NZ_CP026309.1"/>
</dbReference>
<keyword evidence="1" id="KW-0472">Membrane</keyword>
<evidence type="ECO:0000313" key="2">
    <source>
        <dbReference type="EMBL" id="AUV82256.1"/>
    </source>
</evidence>
<dbReference type="OrthoDB" id="241825at2157"/>
<dbReference type="InterPro" id="IPR055898">
    <property type="entry name" value="DUF7475"/>
</dbReference>
<keyword evidence="1" id="KW-1133">Transmembrane helix</keyword>
<dbReference type="GeneID" id="35592802"/>
<evidence type="ECO:0000256" key="1">
    <source>
        <dbReference type="SAM" id="Phobius"/>
    </source>
</evidence>
<dbReference type="Pfam" id="PF24287">
    <property type="entry name" value="DUF7475"/>
    <property type="match status" value="1"/>
</dbReference>
<dbReference type="KEGG" id="srub:C2R22_11885"/>
<organism evidence="2 3">
    <name type="scientific">Salinigranum rubrum</name>
    <dbReference type="NCBI Taxonomy" id="755307"/>
    <lineage>
        <taxon>Archaea</taxon>
        <taxon>Methanobacteriati</taxon>
        <taxon>Methanobacteriota</taxon>
        <taxon>Stenosarchaea group</taxon>
        <taxon>Halobacteria</taxon>
        <taxon>Halobacteriales</taxon>
        <taxon>Haloferacaceae</taxon>
        <taxon>Salinigranum</taxon>
    </lineage>
</organism>
<reference evidence="2 3" key="1">
    <citation type="submission" date="2018-01" db="EMBL/GenBank/DDBJ databases">
        <title>Complete genome sequence of Salinigranum rubrum GX10T, an extremely halophilic archaeon isolated from a marine solar saltern.</title>
        <authorList>
            <person name="Han S."/>
        </authorList>
    </citation>
    <scope>NUCLEOTIDE SEQUENCE [LARGE SCALE GENOMIC DNA]</scope>
    <source>
        <strain evidence="2 3">GX10</strain>
    </source>
</reference>
<accession>A0A2I8VK00</accession>
<gene>
    <name evidence="2" type="ORF">C2R22_11885</name>
</gene>
<protein>
    <submittedName>
        <fullName evidence="2">Uncharacterized protein</fullName>
    </submittedName>
</protein>
<feature type="transmembrane region" description="Helical" evidence="1">
    <location>
        <begin position="6"/>
        <end position="29"/>
    </location>
</feature>
<keyword evidence="1" id="KW-0812">Transmembrane</keyword>
<dbReference type="AlphaFoldDB" id="A0A2I8VK00"/>
<sequence>MPSGVVPYVGILGALASTSVPLSLTPVVLQFTSTRGTPFVLAGLGFLGGIAAYLTKYWRREFYLIAIPFALATWRHRPGHYRTGIY</sequence>